<protein>
    <recommendedName>
        <fullName evidence="9">Protein DEK</fullName>
    </recommendedName>
</protein>
<dbReference type="PANTHER" id="PTHR13468:SF1">
    <property type="entry name" value="PROTEIN DEK"/>
    <property type="match status" value="1"/>
</dbReference>
<name>A0A6J2TJN6_DROLE</name>
<dbReference type="GO" id="GO:0006325">
    <property type="term" value="P:chromatin organization"/>
    <property type="evidence" value="ECO:0007669"/>
    <property type="project" value="UniProtKB-KW"/>
</dbReference>
<dbReference type="Pfam" id="PF08766">
    <property type="entry name" value="DEK_C"/>
    <property type="match status" value="1"/>
</dbReference>
<evidence type="ECO:0000256" key="6">
    <source>
        <dbReference type="ARBA" id="ARBA00023242"/>
    </source>
</evidence>
<dbReference type="InterPro" id="IPR044198">
    <property type="entry name" value="DEK"/>
</dbReference>
<feature type="compositionally biased region" description="Basic residues" evidence="10">
    <location>
        <begin position="512"/>
        <end position="528"/>
    </location>
</feature>
<comment type="function">
    <text evidence="7">Involved in chromatin organization.</text>
</comment>
<evidence type="ECO:0000256" key="8">
    <source>
        <dbReference type="ARBA" id="ARBA00064832"/>
    </source>
</evidence>
<dbReference type="InterPro" id="IPR014876">
    <property type="entry name" value="DEK_C"/>
</dbReference>
<feature type="domain" description="DEK-C" evidence="11">
    <location>
        <begin position="566"/>
        <end position="622"/>
    </location>
</feature>
<keyword evidence="2" id="KW-0597">Phosphoprotein</keyword>
<evidence type="ECO:0000256" key="4">
    <source>
        <dbReference type="ARBA" id="ARBA00022853"/>
    </source>
</evidence>
<evidence type="ECO:0000256" key="10">
    <source>
        <dbReference type="SAM" id="MobiDB-lite"/>
    </source>
</evidence>
<dbReference type="Gene3D" id="1.10.10.60">
    <property type="entry name" value="Homeodomain-like"/>
    <property type="match status" value="1"/>
</dbReference>
<evidence type="ECO:0000256" key="2">
    <source>
        <dbReference type="ARBA" id="ARBA00022553"/>
    </source>
</evidence>
<dbReference type="RefSeq" id="XP_030375680.1">
    <property type="nucleotide sequence ID" value="XM_030519820.1"/>
</dbReference>
<evidence type="ECO:0000256" key="9">
    <source>
        <dbReference type="ARBA" id="ARBA00074520"/>
    </source>
</evidence>
<feature type="compositionally biased region" description="Basic residues" evidence="10">
    <location>
        <begin position="450"/>
        <end position="462"/>
    </location>
</feature>
<reference evidence="13" key="1">
    <citation type="submission" date="2025-08" db="UniProtKB">
        <authorList>
            <consortium name="RefSeq"/>
        </authorList>
    </citation>
    <scope>IDENTIFICATION</scope>
    <source>
        <strain evidence="13">11010-0011.00</strain>
        <tissue evidence="13">Whole body</tissue>
    </source>
</reference>
<feature type="compositionally biased region" description="Acidic residues" evidence="10">
    <location>
        <begin position="489"/>
        <end position="499"/>
    </location>
</feature>
<feature type="region of interest" description="Disordered" evidence="10">
    <location>
        <begin position="314"/>
        <end position="565"/>
    </location>
</feature>
<feature type="region of interest" description="Disordered" evidence="10">
    <location>
        <begin position="45"/>
        <end position="184"/>
    </location>
</feature>
<sequence length="623" mass="69166">MYMTILCLGRYYLVNYTSNRYIDPKKTSEAVAKESDDTEAAEVLEIPQPANTVGEDTCDFGASAATANSNDKVSRKMSKDAAATSSDADIIEECEKGNETPQPIKNSAKEAKVHPDKDNDKEVKSHMESDSTDKRKSPESGAKKLNDSTDVSLCNPEIAGTDKSLKKSEPKTKNGKLDKSDTEVDDYENAVMDKNNEVGEDDENVVALAEIDRINDNINKTRVDGLQTLHVLCFGAQGKNNVVKKNLRSFAGFEFSNDSGEYRKKLEAIKKIDNKGLRSICEILVLDRRGSKEAIAARIIKFLMEPDESLCDVEEDQEELEEESEDEDEFERKSKISSGGACRNSSRNFSGRPRRSTAGKKMSAYVDFSSSEESDHKVAVPKRRRHDDSESGSDYNPSANSDSDAGQGGASGLRHSVRSGSGRLARKSRKNSDSEDVDESELSDAESDKPKRKRIAPPKRGRPPVAAVSSRRGRGRIAAAQKRKNSESEISEISEEEVSEFASEQSEDEHPKKTKRHTTPAKNRKTNKSKSFGKGISRPKHSKKELIDDEESDEDEPLNKKGKLAFPTDEQIRNYVKEILDEANLEEITMKTVCKQVYAKYPDFDLTEKKDFIKATVKALIAA</sequence>
<keyword evidence="12" id="KW-1185">Reference proteome</keyword>
<dbReference type="GO" id="GO:0042393">
    <property type="term" value="F:histone binding"/>
    <property type="evidence" value="ECO:0007669"/>
    <property type="project" value="TreeGrafter"/>
</dbReference>
<keyword evidence="3" id="KW-0013">ADP-ribosylation</keyword>
<dbReference type="SUPFAM" id="SSF109715">
    <property type="entry name" value="DEK C-terminal domain"/>
    <property type="match status" value="1"/>
</dbReference>
<accession>A0A6J2TJN6</accession>
<evidence type="ECO:0000313" key="12">
    <source>
        <dbReference type="Proteomes" id="UP000504634"/>
    </source>
</evidence>
<keyword evidence="4" id="KW-0156">Chromatin regulator</keyword>
<dbReference type="FunFam" id="1.10.10.60:FF:000148">
    <property type="entry name" value="Dek, isoform B"/>
    <property type="match status" value="1"/>
</dbReference>
<evidence type="ECO:0000256" key="7">
    <source>
        <dbReference type="ARBA" id="ARBA00056057"/>
    </source>
</evidence>
<comment type="subcellular location">
    <subcellularLocation>
        <location evidence="1">Nucleus</location>
    </subcellularLocation>
</comment>
<evidence type="ECO:0000256" key="5">
    <source>
        <dbReference type="ARBA" id="ARBA00023125"/>
    </source>
</evidence>
<evidence type="ECO:0000259" key="11">
    <source>
        <dbReference type="PROSITE" id="PS51998"/>
    </source>
</evidence>
<feature type="compositionally biased region" description="Low complexity" evidence="10">
    <location>
        <begin position="463"/>
        <end position="480"/>
    </location>
</feature>
<dbReference type="GO" id="GO:2000779">
    <property type="term" value="P:regulation of double-strand break repair"/>
    <property type="evidence" value="ECO:0007669"/>
    <property type="project" value="TreeGrafter"/>
</dbReference>
<evidence type="ECO:0000256" key="1">
    <source>
        <dbReference type="ARBA" id="ARBA00004123"/>
    </source>
</evidence>
<organism evidence="12 13">
    <name type="scientific">Drosophila lebanonensis</name>
    <name type="common">Fruit fly</name>
    <name type="synonym">Scaptodrosophila lebanonensis</name>
    <dbReference type="NCBI Taxonomy" id="7225"/>
    <lineage>
        <taxon>Eukaryota</taxon>
        <taxon>Metazoa</taxon>
        <taxon>Ecdysozoa</taxon>
        <taxon>Arthropoda</taxon>
        <taxon>Hexapoda</taxon>
        <taxon>Insecta</taxon>
        <taxon>Pterygota</taxon>
        <taxon>Neoptera</taxon>
        <taxon>Endopterygota</taxon>
        <taxon>Diptera</taxon>
        <taxon>Brachycera</taxon>
        <taxon>Muscomorpha</taxon>
        <taxon>Ephydroidea</taxon>
        <taxon>Drosophilidae</taxon>
        <taxon>Scaptodrosophila</taxon>
    </lineage>
</organism>
<keyword evidence="6" id="KW-0539">Nucleus</keyword>
<gene>
    <name evidence="13" type="primary">LOC115624967</name>
</gene>
<dbReference type="Proteomes" id="UP000504634">
    <property type="component" value="Unplaced"/>
</dbReference>
<comment type="subunit">
    <text evidence="8">Found in a mRNA splicing-dependent exon junction complex (EJC) with DEK, RBM8A, RNPS1, SRRM1 and ALYREF/THOC4. Interacts with histones H2A, H2B, H3, H4, acetylated histone H4, non-phosphorylated DAXX and HDAC2. Component of the B-WICH complex, at least composed of SMARCA5/SNF2H, BAZ1B/WSTF, SF3B1, DEK, MYO1C, ERCC6, MYBBP1A and DDX21. Binds DNA.</text>
</comment>
<keyword evidence="5" id="KW-0238">DNA-binding</keyword>
<dbReference type="GO" id="GO:0005634">
    <property type="term" value="C:nucleus"/>
    <property type="evidence" value="ECO:0007669"/>
    <property type="project" value="UniProtKB-SubCell"/>
</dbReference>
<dbReference type="PROSITE" id="PS51998">
    <property type="entry name" value="DEK_C"/>
    <property type="match status" value="1"/>
</dbReference>
<feature type="compositionally biased region" description="Acidic residues" evidence="10">
    <location>
        <begin position="547"/>
        <end position="556"/>
    </location>
</feature>
<proteinExistence type="predicted"/>
<dbReference type="GeneID" id="115624967"/>
<dbReference type="OrthoDB" id="10248551at2759"/>
<feature type="compositionally biased region" description="Basic and acidic residues" evidence="10">
    <location>
        <begin position="107"/>
        <end position="147"/>
    </location>
</feature>
<dbReference type="GO" id="GO:0003677">
    <property type="term" value="F:DNA binding"/>
    <property type="evidence" value="ECO:0007669"/>
    <property type="project" value="UniProtKB-KW"/>
</dbReference>
<evidence type="ECO:0000256" key="3">
    <source>
        <dbReference type="ARBA" id="ARBA00022765"/>
    </source>
</evidence>
<dbReference type="AlphaFoldDB" id="A0A6J2TJN6"/>
<dbReference type="PANTHER" id="PTHR13468">
    <property type="entry name" value="DEK PROTEIN"/>
    <property type="match status" value="1"/>
</dbReference>
<feature type="compositionally biased region" description="Acidic residues" evidence="10">
    <location>
        <begin position="314"/>
        <end position="329"/>
    </location>
</feature>
<evidence type="ECO:0000313" key="13">
    <source>
        <dbReference type="RefSeq" id="XP_030375680.1"/>
    </source>
</evidence>
<feature type="compositionally biased region" description="Acidic residues" evidence="10">
    <location>
        <begin position="434"/>
        <end position="445"/>
    </location>
</feature>
<dbReference type="CTD" id="7913"/>
<feature type="compositionally biased region" description="Basic and acidic residues" evidence="10">
    <location>
        <begin position="163"/>
        <end position="182"/>
    </location>
</feature>